<name>A0A0N8KQ45_9EURY</name>
<accession>A0A0N8KQ45</accession>
<dbReference type="EMBL" id="LKCM01000437">
    <property type="protein sequence ID" value="KPQ41114.1"/>
    <property type="molecule type" value="Genomic_DNA"/>
</dbReference>
<proteinExistence type="predicted"/>
<gene>
    <name evidence="1" type="ORF">MPEBLZ_04339</name>
</gene>
<evidence type="ECO:0000313" key="1">
    <source>
        <dbReference type="EMBL" id="KPQ41114.1"/>
    </source>
</evidence>
<organism evidence="1 2">
    <name type="scientific">Candidatus Methanoperedens nitratireducens</name>
    <dbReference type="NCBI Taxonomy" id="1392998"/>
    <lineage>
        <taxon>Archaea</taxon>
        <taxon>Methanobacteriati</taxon>
        <taxon>Methanobacteriota</taxon>
        <taxon>Stenosarchaea group</taxon>
        <taxon>Methanomicrobia</taxon>
        <taxon>Methanosarcinales</taxon>
        <taxon>ANME-2 cluster</taxon>
        <taxon>Candidatus Methanoperedentaceae</taxon>
        <taxon>Candidatus Methanoperedens</taxon>
    </lineage>
</organism>
<dbReference type="Proteomes" id="UP000050360">
    <property type="component" value="Unassembled WGS sequence"/>
</dbReference>
<evidence type="ECO:0000313" key="2">
    <source>
        <dbReference type="Proteomes" id="UP000050360"/>
    </source>
</evidence>
<feature type="non-terminal residue" evidence="1">
    <location>
        <position position="1"/>
    </location>
</feature>
<sequence>KIVICFIIIGFLPAASLGATEKVWSAKSSGFIKIDESMAFENYLVKVTALNNTNSTIIVYKDRGLIETKEFQVNEFRKYDDAGITLLGIIGGESWIAFSRLENKDIWIPSGRTILKWGDTYSFEDYSIEIEAIGKDSVNLTVSNSDKKIVSTDVFTKNGSKNYDNLRIVVMDINRTGFIEFEFFKYKIPTIKVKIITDKDEYFSDENISVLINITTDETLNIAGLSLDSKNPITFNPDLFTGVNVNGTKSFKSQINKLPPDSTLTINAKVEGRDYFNNAYISTESKEVSVAPYVSIIKRVPEETDDEKVLVELFVYNSGSNRTFVHIHDNVTEDTLENQRDWHIEVGPKKSANVSYYIAPAKPGVYQLTSATVQWDKKKSTSKNVKMTVHMPYINLVKKALNNEGLTDVELEIINSGDRPAIVTVDDKIPDG</sequence>
<protein>
    <submittedName>
        <fullName evidence="1">Uncharacterized protein</fullName>
    </submittedName>
</protein>
<comment type="caution">
    <text evidence="1">The sequence shown here is derived from an EMBL/GenBank/DDBJ whole genome shotgun (WGS) entry which is preliminary data.</text>
</comment>
<dbReference type="AlphaFoldDB" id="A0A0N8KQ45"/>
<feature type="non-terminal residue" evidence="1">
    <location>
        <position position="432"/>
    </location>
</feature>
<reference evidence="1 2" key="1">
    <citation type="submission" date="2015-09" db="EMBL/GenBank/DDBJ databases">
        <title>A metagenomics-based metabolic model of nitrate-dependent anaerobic oxidation of methane by Methanoperedens-like archaea.</title>
        <authorList>
            <person name="Arshad A."/>
            <person name="Speth D.R."/>
            <person name="De Graaf R.M."/>
            <person name="Op Den Camp H.J."/>
            <person name="Jetten M.S."/>
            <person name="Welte C.U."/>
        </authorList>
    </citation>
    <scope>NUCLEOTIDE SEQUENCE [LARGE SCALE GENOMIC DNA]</scope>
</reference>